<dbReference type="InterPro" id="IPR001623">
    <property type="entry name" value="DnaJ_domain"/>
</dbReference>
<protein>
    <recommendedName>
        <fullName evidence="1">J domain-containing protein</fullName>
    </recommendedName>
</protein>
<dbReference type="SMART" id="SM00271">
    <property type="entry name" value="DnaJ"/>
    <property type="match status" value="1"/>
</dbReference>
<evidence type="ECO:0000259" key="1">
    <source>
        <dbReference type="PROSITE" id="PS50076"/>
    </source>
</evidence>
<name>A0A8X8W9F2_SALSN</name>
<accession>A0A8X8W9F2</accession>
<comment type="caution">
    <text evidence="2">The sequence shown here is derived from an EMBL/GenBank/DDBJ whole genome shotgun (WGS) entry which is preliminary data.</text>
</comment>
<feature type="domain" description="J" evidence="1">
    <location>
        <begin position="10"/>
        <end position="69"/>
    </location>
</feature>
<dbReference type="PANTHER" id="PTHR44743">
    <property type="entry name" value="PUTATIVE, EXPRESSED-RELATED"/>
    <property type="match status" value="1"/>
</dbReference>
<proteinExistence type="predicted"/>
<dbReference type="PRINTS" id="PR00625">
    <property type="entry name" value="JDOMAIN"/>
</dbReference>
<evidence type="ECO:0000313" key="3">
    <source>
        <dbReference type="Proteomes" id="UP000298416"/>
    </source>
</evidence>
<keyword evidence="3" id="KW-1185">Reference proteome</keyword>
<dbReference type="SUPFAM" id="SSF46565">
    <property type="entry name" value="Chaperone J-domain"/>
    <property type="match status" value="1"/>
</dbReference>
<evidence type="ECO:0000313" key="2">
    <source>
        <dbReference type="EMBL" id="KAG6390772.1"/>
    </source>
</evidence>
<organism evidence="2">
    <name type="scientific">Salvia splendens</name>
    <name type="common">Scarlet sage</name>
    <dbReference type="NCBI Taxonomy" id="180675"/>
    <lineage>
        <taxon>Eukaryota</taxon>
        <taxon>Viridiplantae</taxon>
        <taxon>Streptophyta</taxon>
        <taxon>Embryophyta</taxon>
        <taxon>Tracheophyta</taxon>
        <taxon>Spermatophyta</taxon>
        <taxon>Magnoliopsida</taxon>
        <taxon>eudicotyledons</taxon>
        <taxon>Gunneridae</taxon>
        <taxon>Pentapetalae</taxon>
        <taxon>asterids</taxon>
        <taxon>lamiids</taxon>
        <taxon>Lamiales</taxon>
        <taxon>Lamiaceae</taxon>
        <taxon>Nepetoideae</taxon>
        <taxon>Mentheae</taxon>
        <taxon>Salviinae</taxon>
        <taxon>Salvia</taxon>
        <taxon>Salvia subgen. Calosphace</taxon>
        <taxon>core Calosphace</taxon>
    </lineage>
</organism>
<sequence length="69" mass="7829">MAAEKEKNSDFSGVMGLKKECTPADLRNAYKKHAMKWHPDRCSASANQKFVKEAKEKFQDIQQAYSGYG</sequence>
<dbReference type="PANTHER" id="PTHR44743:SF5">
    <property type="entry name" value="CHAPERONE DNAJ-DOMAIN SUPERFAMILY PROTEIN"/>
    <property type="match status" value="1"/>
</dbReference>
<dbReference type="Pfam" id="PF00226">
    <property type="entry name" value="DnaJ"/>
    <property type="match status" value="1"/>
</dbReference>
<dbReference type="Proteomes" id="UP000298416">
    <property type="component" value="Unassembled WGS sequence"/>
</dbReference>
<dbReference type="CDD" id="cd06257">
    <property type="entry name" value="DnaJ"/>
    <property type="match status" value="1"/>
</dbReference>
<dbReference type="PROSITE" id="PS50076">
    <property type="entry name" value="DNAJ_2"/>
    <property type="match status" value="1"/>
</dbReference>
<dbReference type="InterPro" id="IPR036869">
    <property type="entry name" value="J_dom_sf"/>
</dbReference>
<dbReference type="EMBL" id="PNBA02000019">
    <property type="protein sequence ID" value="KAG6390772.1"/>
    <property type="molecule type" value="Genomic_DNA"/>
</dbReference>
<gene>
    <name evidence="2" type="ORF">SASPL_148517</name>
</gene>
<dbReference type="AlphaFoldDB" id="A0A8X8W9F2"/>
<reference evidence="2" key="1">
    <citation type="submission" date="2018-01" db="EMBL/GenBank/DDBJ databases">
        <authorList>
            <person name="Mao J.F."/>
        </authorList>
    </citation>
    <scope>NUCLEOTIDE SEQUENCE</scope>
    <source>
        <strain evidence="2">Huo1</strain>
        <tissue evidence="2">Leaf</tissue>
    </source>
</reference>
<dbReference type="Gene3D" id="1.10.287.110">
    <property type="entry name" value="DnaJ domain"/>
    <property type="match status" value="1"/>
</dbReference>
<reference evidence="2" key="2">
    <citation type="submission" date="2020-08" db="EMBL/GenBank/DDBJ databases">
        <title>Plant Genome Project.</title>
        <authorList>
            <person name="Zhang R.-G."/>
        </authorList>
    </citation>
    <scope>NUCLEOTIDE SEQUENCE</scope>
    <source>
        <strain evidence="2">Huo1</strain>
        <tissue evidence="2">Leaf</tissue>
    </source>
</reference>